<dbReference type="EMBL" id="DTAD01000035">
    <property type="protein sequence ID" value="HGN90250.1"/>
    <property type="molecule type" value="Genomic_DNA"/>
</dbReference>
<dbReference type="InterPro" id="IPR003782">
    <property type="entry name" value="SCO1/SenC"/>
</dbReference>
<dbReference type="SUPFAM" id="SSF52833">
    <property type="entry name" value="Thioredoxin-like"/>
    <property type="match status" value="1"/>
</dbReference>
<evidence type="ECO:0000313" key="8">
    <source>
        <dbReference type="EMBL" id="HGN90250.1"/>
    </source>
</evidence>
<evidence type="ECO:0000256" key="3">
    <source>
        <dbReference type="PIRSR" id="PIRSR603782-1"/>
    </source>
</evidence>
<gene>
    <name evidence="9" type="ORF">ENM30_00970</name>
    <name evidence="8" type="ORF">ENT82_03860</name>
    <name evidence="7" type="ORF">ENU43_02235</name>
</gene>
<feature type="binding site" evidence="3">
    <location>
        <position position="162"/>
    </location>
    <ligand>
        <name>Cu cation</name>
        <dbReference type="ChEBI" id="CHEBI:23378"/>
    </ligand>
</feature>
<dbReference type="PANTHER" id="PTHR12151">
    <property type="entry name" value="ELECTRON TRANSPORT PROTIN SCO1/SENC FAMILY MEMBER"/>
    <property type="match status" value="1"/>
</dbReference>
<keyword evidence="3" id="KW-0479">Metal-binding</keyword>
<keyword evidence="5" id="KW-0472">Membrane</keyword>
<comment type="caution">
    <text evidence="8">The sequence shown here is derived from an EMBL/GenBank/DDBJ whole genome shotgun (WGS) entry which is preliminary data.</text>
</comment>
<dbReference type="CDD" id="cd02968">
    <property type="entry name" value="SCO"/>
    <property type="match status" value="1"/>
</dbReference>
<feature type="domain" description="Thioredoxin" evidence="6">
    <location>
        <begin position="120"/>
        <end position="282"/>
    </location>
</feature>
<dbReference type="InterPro" id="IPR036249">
    <property type="entry name" value="Thioredoxin-like_sf"/>
</dbReference>
<feature type="transmembrane region" description="Helical" evidence="5">
    <location>
        <begin position="86"/>
        <end position="106"/>
    </location>
</feature>
<dbReference type="EMBL" id="DTCM01000025">
    <property type="protein sequence ID" value="HGL40473.1"/>
    <property type="molecule type" value="Genomic_DNA"/>
</dbReference>
<evidence type="ECO:0000313" key="7">
    <source>
        <dbReference type="EMBL" id="HGL40473.1"/>
    </source>
</evidence>
<evidence type="ECO:0000259" key="6">
    <source>
        <dbReference type="PROSITE" id="PS51352"/>
    </source>
</evidence>
<evidence type="ECO:0000256" key="5">
    <source>
        <dbReference type="SAM" id="Phobius"/>
    </source>
</evidence>
<sequence>MLQHGCDNVIQNFFILDTFSSHRFPDSFAYATDIKIDNSPISLDNLQGNRAQPRTTTFNRFYSFPRHWHKLKTGTPHFTHVNRSRLLLFVGVAALAVAAGATAAVLSRQVLEPYKPAIEIPGERVLPDFTLTDQNGNPFKLSSVKGKAVLIYFGYTHCPDVCPLVMTKYAQLFKTLGNRANDVALIFITVDPERDNVQAMKKYVSYYSDRIIALTGSPEEIDAVARLYNVYYKKNPPDEKGNYLVDHYALVLGADKNHVLRLAFTPDMPFEEYQKGVEWLLTKP</sequence>
<dbReference type="PANTHER" id="PTHR12151:SF25">
    <property type="entry name" value="LINALOOL DEHYDRATASE_ISOMERASE DOMAIN-CONTAINING PROTEIN"/>
    <property type="match status" value="1"/>
</dbReference>
<evidence type="ECO:0000256" key="1">
    <source>
        <dbReference type="ARBA" id="ARBA00010996"/>
    </source>
</evidence>
<feature type="binding site" evidence="3">
    <location>
        <position position="158"/>
    </location>
    <ligand>
        <name>Cu cation</name>
        <dbReference type="ChEBI" id="CHEBI:23378"/>
    </ligand>
</feature>
<keyword evidence="5" id="KW-0812">Transmembrane</keyword>
<dbReference type="InterPro" id="IPR013766">
    <property type="entry name" value="Thioredoxin_domain"/>
</dbReference>
<dbReference type="EMBL" id="DRXG01000014">
    <property type="protein sequence ID" value="HHN51863.1"/>
    <property type="molecule type" value="Genomic_DNA"/>
</dbReference>
<organism evidence="8">
    <name type="scientific">Caldiarchaeum subterraneum</name>
    <dbReference type="NCBI Taxonomy" id="311458"/>
    <lineage>
        <taxon>Archaea</taxon>
        <taxon>Nitrososphaerota</taxon>
        <taxon>Candidatus Caldarchaeales</taxon>
        <taxon>Candidatus Caldarchaeaceae</taxon>
        <taxon>Candidatus Caldarchaeum</taxon>
    </lineage>
</organism>
<comment type="similarity">
    <text evidence="1">Belongs to the SCO1/2 family.</text>
</comment>
<keyword evidence="4" id="KW-1015">Disulfide bond</keyword>
<protein>
    <submittedName>
        <fullName evidence="8">SCO family protein</fullName>
    </submittedName>
</protein>
<proteinExistence type="inferred from homology"/>
<dbReference type="Gene3D" id="3.40.30.10">
    <property type="entry name" value="Glutaredoxin"/>
    <property type="match status" value="1"/>
</dbReference>
<evidence type="ECO:0000256" key="2">
    <source>
        <dbReference type="ARBA" id="ARBA00023008"/>
    </source>
</evidence>
<dbReference type="Pfam" id="PF02630">
    <property type="entry name" value="SCO1-SenC"/>
    <property type="match status" value="1"/>
</dbReference>
<feature type="disulfide bond" description="Redox-active" evidence="4">
    <location>
        <begin position="158"/>
        <end position="162"/>
    </location>
</feature>
<name>A0A7C4I0Y5_CALS0</name>
<evidence type="ECO:0000313" key="9">
    <source>
        <dbReference type="EMBL" id="HHN51863.1"/>
    </source>
</evidence>
<evidence type="ECO:0000256" key="4">
    <source>
        <dbReference type="PIRSR" id="PIRSR603782-2"/>
    </source>
</evidence>
<dbReference type="FunFam" id="3.40.30.10:FF:000013">
    <property type="entry name" value="Blast:Protein SCO1 homolog, mitochondrial"/>
    <property type="match status" value="1"/>
</dbReference>
<keyword evidence="5" id="KW-1133">Transmembrane helix</keyword>
<dbReference type="PROSITE" id="PS51352">
    <property type="entry name" value="THIOREDOXIN_2"/>
    <property type="match status" value="1"/>
</dbReference>
<dbReference type="AlphaFoldDB" id="A0A7C4I0Y5"/>
<reference evidence="8" key="1">
    <citation type="journal article" date="2020" name="mSystems">
        <title>Genome- and Community-Level Interaction Insights into Carbon Utilization and Element Cycling Functions of Hydrothermarchaeota in Hydrothermal Sediment.</title>
        <authorList>
            <person name="Zhou Z."/>
            <person name="Liu Y."/>
            <person name="Xu W."/>
            <person name="Pan J."/>
            <person name="Luo Z.H."/>
            <person name="Li M."/>
        </authorList>
    </citation>
    <scope>NUCLEOTIDE SEQUENCE [LARGE SCALE GENOMIC DNA]</scope>
    <source>
        <strain evidence="9">SpSt-1073</strain>
        <strain evidence="8">SpSt-613</strain>
        <strain evidence="7">SpSt-669</strain>
    </source>
</reference>
<keyword evidence="2 3" id="KW-0186">Copper</keyword>
<dbReference type="GO" id="GO:0046872">
    <property type="term" value="F:metal ion binding"/>
    <property type="evidence" value="ECO:0007669"/>
    <property type="project" value="UniProtKB-KW"/>
</dbReference>
<accession>A0A7C4I0Y5</accession>
<feature type="binding site" evidence="3">
    <location>
        <position position="247"/>
    </location>
    <ligand>
        <name>Cu cation</name>
        <dbReference type="ChEBI" id="CHEBI:23378"/>
    </ligand>
</feature>